<protein>
    <recommendedName>
        <fullName evidence="3">Glabrous enhancer-binding protein-like DBD domain-containing protein</fullName>
    </recommendedName>
</protein>
<comment type="caution">
    <text evidence="4">The sequence shown here is derived from an EMBL/GenBank/DDBJ whole genome shotgun (WGS) entry which is preliminary data.</text>
</comment>
<dbReference type="GO" id="GO:0005634">
    <property type="term" value="C:nucleus"/>
    <property type="evidence" value="ECO:0007669"/>
    <property type="project" value="TreeGrafter"/>
</dbReference>
<name>A0A834Z7J2_TETSI</name>
<dbReference type="Pfam" id="PF04504">
    <property type="entry name" value="GeBP-like_DBD"/>
    <property type="match status" value="1"/>
</dbReference>
<proteinExistence type="inferred from homology"/>
<dbReference type="InterPro" id="IPR007592">
    <property type="entry name" value="GEBP"/>
</dbReference>
<dbReference type="EMBL" id="JABCRI010000010">
    <property type="protein sequence ID" value="KAF8398676.1"/>
    <property type="molecule type" value="Genomic_DNA"/>
</dbReference>
<feature type="compositionally biased region" description="Basic and acidic residues" evidence="2">
    <location>
        <begin position="121"/>
        <end position="131"/>
    </location>
</feature>
<evidence type="ECO:0000313" key="4">
    <source>
        <dbReference type="EMBL" id="KAF8398676.1"/>
    </source>
</evidence>
<reference evidence="4 5" key="1">
    <citation type="submission" date="2020-04" db="EMBL/GenBank/DDBJ databases">
        <title>Plant Genome Project.</title>
        <authorList>
            <person name="Zhang R.-G."/>
        </authorList>
    </citation>
    <scope>NUCLEOTIDE SEQUENCE [LARGE SCALE GENOMIC DNA]</scope>
    <source>
        <strain evidence="4">YNK0</strain>
        <tissue evidence="4">Leaf</tissue>
    </source>
</reference>
<evidence type="ECO:0000256" key="1">
    <source>
        <dbReference type="ARBA" id="ARBA00010820"/>
    </source>
</evidence>
<dbReference type="OrthoDB" id="661680at2759"/>
<feature type="compositionally biased region" description="Basic and acidic residues" evidence="2">
    <location>
        <begin position="148"/>
        <end position="158"/>
    </location>
</feature>
<gene>
    <name evidence="4" type="ORF">HHK36_014531</name>
</gene>
<dbReference type="GO" id="GO:0006355">
    <property type="term" value="P:regulation of DNA-templated transcription"/>
    <property type="evidence" value="ECO:0007669"/>
    <property type="project" value="InterPro"/>
</dbReference>
<feature type="compositionally biased region" description="Basic and acidic residues" evidence="2">
    <location>
        <begin position="72"/>
        <end position="81"/>
    </location>
</feature>
<evidence type="ECO:0000256" key="2">
    <source>
        <dbReference type="SAM" id="MobiDB-lite"/>
    </source>
</evidence>
<feature type="region of interest" description="Disordered" evidence="2">
    <location>
        <begin position="1"/>
        <end position="161"/>
    </location>
</feature>
<dbReference type="OMA" id="CDWFENS"/>
<dbReference type="PANTHER" id="PTHR31662:SF33">
    <property type="entry name" value="DNA-BINDING STOREKEEPER PROTEIN TRANSCRIPTIONAL REGULATOR-LIKE PROTEIN"/>
    <property type="match status" value="1"/>
</dbReference>
<dbReference type="Proteomes" id="UP000655225">
    <property type="component" value="Unassembled WGS sequence"/>
</dbReference>
<evidence type="ECO:0000313" key="5">
    <source>
        <dbReference type="Proteomes" id="UP000655225"/>
    </source>
</evidence>
<dbReference type="InterPro" id="IPR053932">
    <property type="entry name" value="GeBP-like_DBD"/>
</dbReference>
<keyword evidence="5" id="KW-1185">Reference proteome</keyword>
<organism evidence="4 5">
    <name type="scientific">Tetracentron sinense</name>
    <name type="common">Spur-leaf</name>
    <dbReference type="NCBI Taxonomy" id="13715"/>
    <lineage>
        <taxon>Eukaryota</taxon>
        <taxon>Viridiplantae</taxon>
        <taxon>Streptophyta</taxon>
        <taxon>Embryophyta</taxon>
        <taxon>Tracheophyta</taxon>
        <taxon>Spermatophyta</taxon>
        <taxon>Magnoliopsida</taxon>
        <taxon>Trochodendrales</taxon>
        <taxon>Trochodendraceae</taxon>
        <taxon>Tetracentron</taxon>
    </lineage>
</organism>
<sequence>MAPKRLSPLEEAPVPASSEEDSEEEIEDEEESEEEKAIPLSSSVKKPIGTQPPQSSSSSSEDEGSDSGSDSENPHSSDFKVKPIISKPMDDHDTAELKKPPTKSSLLPVATQIKSVTAAKRPAENDKEGKDSKRKKKKVLDADEEDDSGKKSGGDPKKQLFQRVWSEDDEIVILKGMLDYSSKKGVDPMADVNAFHDFIKKSLHADVSKDQLINKIRRLKKKYQNNAGKAKKGEDRTFTKPHEQKTFDLSKKIWGGKDGDAGDGQVKVNGKAGKKKKVSDEVVVPKPEVLAMPEVQKAEEELNWSHYPYLRESLQLGSKLNVSIPGLEESILNEGLGLIGGSKAKELEEKWRTLKVTGIEVYLKRLELMHEQMKLLLDAVNVSKP</sequence>
<evidence type="ECO:0000259" key="3">
    <source>
        <dbReference type="Pfam" id="PF04504"/>
    </source>
</evidence>
<dbReference type="PANTHER" id="PTHR31662">
    <property type="entry name" value="BNAANNG10740D PROTEIN-RELATED"/>
    <property type="match status" value="1"/>
</dbReference>
<dbReference type="AlphaFoldDB" id="A0A834Z7J2"/>
<feature type="compositionally biased region" description="Basic and acidic residues" evidence="2">
    <location>
        <begin position="88"/>
        <end position="99"/>
    </location>
</feature>
<feature type="compositionally biased region" description="Acidic residues" evidence="2">
    <location>
        <begin position="18"/>
        <end position="34"/>
    </location>
</feature>
<accession>A0A834Z7J2</accession>
<comment type="similarity">
    <text evidence="1">Belongs to the GeBP family.</text>
</comment>
<feature type="domain" description="Glabrous enhancer-binding protein-like DBD" evidence="3">
    <location>
        <begin position="161"/>
        <end position="255"/>
    </location>
</feature>